<dbReference type="Gene3D" id="3.30.160.250">
    <property type="match status" value="1"/>
</dbReference>
<name>A0A1F5UXL9_FRAXR</name>
<proteinExistence type="predicted"/>
<protein>
    <recommendedName>
        <fullName evidence="3">HicB-like antitoxin of toxin-antitoxin system domain-containing protein</fullName>
    </recommendedName>
</protein>
<dbReference type="InterPro" id="IPR035069">
    <property type="entry name" value="TTHA1013/TTHA0281-like"/>
</dbReference>
<accession>A0A1F5UXL9</accession>
<comment type="caution">
    <text evidence="1">The sequence shown here is derived from an EMBL/GenBank/DDBJ whole genome shotgun (WGS) entry which is preliminary data.</text>
</comment>
<evidence type="ECO:0000313" key="2">
    <source>
        <dbReference type="Proteomes" id="UP000179157"/>
    </source>
</evidence>
<evidence type="ECO:0008006" key="3">
    <source>
        <dbReference type="Google" id="ProtNLM"/>
    </source>
</evidence>
<organism evidence="1 2">
    <name type="scientific">Fraserbacteria sp. (strain RBG_16_55_9)</name>
    <dbReference type="NCBI Taxonomy" id="1817864"/>
    <lineage>
        <taxon>Bacteria</taxon>
        <taxon>Candidatus Fraseribacteriota</taxon>
    </lineage>
</organism>
<sequence length="79" mass="8680">MEYTYTVIYQLTEEGGTSAYVPALGVNTQGGSLEEARSMAKDLIQDQVETFVKTGKVVPQETERYEGEKVSVKVTVTVT</sequence>
<reference evidence="1 2" key="1">
    <citation type="journal article" date="2016" name="Nat. Commun.">
        <title>Thousands of microbial genomes shed light on interconnected biogeochemical processes in an aquifer system.</title>
        <authorList>
            <person name="Anantharaman K."/>
            <person name="Brown C.T."/>
            <person name="Hug L.A."/>
            <person name="Sharon I."/>
            <person name="Castelle C.J."/>
            <person name="Probst A.J."/>
            <person name="Thomas B.C."/>
            <person name="Singh A."/>
            <person name="Wilkins M.J."/>
            <person name="Karaoz U."/>
            <person name="Brodie E.L."/>
            <person name="Williams K.H."/>
            <person name="Hubbard S.S."/>
            <person name="Banfield J.F."/>
        </authorList>
    </citation>
    <scope>NUCLEOTIDE SEQUENCE [LARGE SCALE GENOMIC DNA]</scope>
    <source>
        <strain evidence="2">RBG_16_55_9</strain>
    </source>
</reference>
<dbReference type="AlphaFoldDB" id="A0A1F5UXL9"/>
<gene>
    <name evidence="1" type="ORF">A2Z21_00740</name>
</gene>
<dbReference type="Proteomes" id="UP000179157">
    <property type="component" value="Unassembled WGS sequence"/>
</dbReference>
<dbReference type="SUPFAM" id="SSF143100">
    <property type="entry name" value="TTHA1013/TTHA0281-like"/>
    <property type="match status" value="1"/>
</dbReference>
<evidence type="ECO:0000313" key="1">
    <source>
        <dbReference type="EMBL" id="OGF55919.1"/>
    </source>
</evidence>
<dbReference type="EMBL" id="MFGX01000045">
    <property type="protein sequence ID" value="OGF55919.1"/>
    <property type="molecule type" value="Genomic_DNA"/>
</dbReference>